<dbReference type="InterPro" id="IPR017871">
    <property type="entry name" value="ABC_transporter-like_CS"/>
</dbReference>
<dbReference type="PROSITE" id="PS50893">
    <property type="entry name" value="ABC_TRANSPORTER_2"/>
    <property type="match status" value="1"/>
</dbReference>
<keyword evidence="3" id="KW-0067">ATP-binding</keyword>
<dbReference type="EMBL" id="BARV01007318">
    <property type="protein sequence ID" value="GAI06294.1"/>
    <property type="molecule type" value="Genomic_DNA"/>
</dbReference>
<name>X1MIT7_9ZZZZ</name>
<evidence type="ECO:0000256" key="2">
    <source>
        <dbReference type="ARBA" id="ARBA00022741"/>
    </source>
</evidence>
<dbReference type="InterPro" id="IPR050319">
    <property type="entry name" value="ABC_transp_ATP-bind"/>
</dbReference>
<dbReference type="FunFam" id="3.40.50.300:FF:000016">
    <property type="entry name" value="Oligopeptide ABC transporter ATP-binding component"/>
    <property type="match status" value="1"/>
</dbReference>
<feature type="domain" description="ABC transporter" evidence="4">
    <location>
        <begin position="32"/>
        <end position="282"/>
    </location>
</feature>
<evidence type="ECO:0000256" key="1">
    <source>
        <dbReference type="ARBA" id="ARBA00022448"/>
    </source>
</evidence>
<accession>X1MIT7</accession>
<dbReference type="Pfam" id="PF00005">
    <property type="entry name" value="ABC_tran"/>
    <property type="match status" value="1"/>
</dbReference>
<dbReference type="InterPro" id="IPR013563">
    <property type="entry name" value="Oligopep_ABC_C"/>
</dbReference>
<dbReference type="PANTHER" id="PTHR43776">
    <property type="entry name" value="TRANSPORT ATP-BINDING PROTEIN"/>
    <property type="match status" value="1"/>
</dbReference>
<dbReference type="GO" id="GO:0016887">
    <property type="term" value="F:ATP hydrolysis activity"/>
    <property type="evidence" value="ECO:0007669"/>
    <property type="project" value="InterPro"/>
</dbReference>
<proteinExistence type="predicted"/>
<dbReference type="AlphaFoldDB" id="X1MIT7"/>
<keyword evidence="2" id="KW-0547">Nucleotide-binding</keyword>
<protein>
    <recommendedName>
        <fullName evidence="4">ABC transporter domain-containing protein</fullName>
    </recommendedName>
</protein>
<dbReference type="SMART" id="SM00382">
    <property type="entry name" value="AAA"/>
    <property type="match status" value="1"/>
</dbReference>
<gene>
    <name evidence="5" type="ORF">S06H3_14922</name>
</gene>
<dbReference type="GO" id="GO:0015833">
    <property type="term" value="P:peptide transport"/>
    <property type="evidence" value="ECO:0007669"/>
    <property type="project" value="InterPro"/>
</dbReference>
<dbReference type="GO" id="GO:0005524">
    <property type="term" value="F:ATP binding"/>
    <property type="evidence" value="ECO:0007669"/>
    <property type="project" value="UniProtKB-KW"/>
</dbReference>
<keyword evidence="1" id="KW-0813">Transport</keyword>
<dbReference type="SUPFAM" id="SSF52540">
    <property type="entry name" value="P-loop containing nucleoside triphosphate hydrolases"/>
    <property type="match status" value="1"/>
</dbReference>
<reference evidence="5" key="1">
    <citation type="journal article" date="2014" name="Front. Microbiol.">
        <title>High frequency of phylogenetically diverse reductive dehalogenase-homologous genes in deep subseafloor sedimentary metagenomes.</title>
        <authorList>
            <person name="Kawai M."/>
            <person name="Futagami T."/>
            <person name="Toyoda A."/>
            <person name="Takaki Y."/>
            <person name="Nishi S."/>
            <person name="Hori S."/>
            <person name="Arai W."/>
            <person name="Tsubouchi T."/>
            <person name="Morono Y."/>
            <person name="Uchiyama I."/>
            <person name="Ito T."/>
            <person name="Fujiyama A."/>
            <person name="Inagaki F."/>
            <person name="Takami H."/>
        </authorList>
    </citation>
    <scope>NUCLEOTIDE SEQUENCE</scope>
    <source>
        <strain evidence="5">Expedition CK06-06</strain>
    </source>
</reference>
<dbReference type="Gene3D" id="3.40.50.300">
    <property type="entry name" value="P-loop containing nucleotide triphosphate hydrolases"/>
    <property type="match status" value="1"/>
</dbReference>
<evidence type="ECO:0000313" key="5">
    <source>
        <dbReference type="EMBL" id="GAI06294.1"/>
    </source>
</evidence>
<dbReference type="CDD" id="cd03257">
    <property type="entry name" value="ABC_NikE_OppD_transporters"/>
    <property type="match status" value="1"/>
</dbReference>
<dbReference type="GO" id="GO:0055085">
    <property type="term" value="P:transmembrane transport"/>
    <property type="evidence" value="ECO:0007669"/>
    <property type="project" value="UniProtKB-ARBA"/>
</dbReference>
<dbReference type="InterPro" id="IPR003593">
    <property type="entry name" value="AAA+_ATPase"/>
</dbReference>
<evidence type="ECO:0000256" key="3">
    <source>
        <dbReference type="ARBA" id="ARBA00022840"/>
    </source>
</evidence>
<comment type="caution">
    <text evidence="5">The sequence shown here is derived from an EMBL/GenBank/DDBJ whole genome shotgun (WGS) entry which is preliminary data.</text>
</comment>
<dbReference type="InterPro" id="IPR027417">
    <property type="entry name" value="P-loop_NTPase"/>
</dbReference>
<dbReference type="InterPro" id="IPR003439">
    <property type="entry name" value="ABC_transporter-like_ATP-bd"/>
</dbReference>
<evidence type="ECO:0000259" key="4">
    <source>
        <dbReference type="PROSITE" id="PS50893"/>
    </source>
</evidence>
<sequence>MISEVPEAKIKEAEAKETATPGEAKASEEKLIEVKDLKKYFLTKRGIFAREKKWVHAVDDVNFNIRRGEVFGLVGESGCGKTTVGKLILGLIRPTAGEIYFDGHNLTEYNMEELRKLRKRMGVIYQHPQSSLNPRMTVHTTLSRPMVIHKIAEGGKKEETILRVLKEVGLKPQHLDRYPHEFSGGQQQRIAIGRVLVLNPEFVVLDEPTSALDVSVQAHILNLLSELQNKFGLTYLLISHDLGIVDHMSDRIGVMYVGKLVELAEKEEIRKNALHPYTQLLLEVVPIADPERKRKGVVLK</sequence>
<organism evidence="5">
    <name type="scientific">marine sediment metagenome</name>
    <dbReference type="NCBI Taxonomy" id="412755"/>
    <lineage>
        <taxon>unclassified sequences</taxon>
        <taxon>metagenomes</taxon>
        <taxon>ecological metagenomes</taxon>
    </lineage>
</organism>
<feature type="non-terminal residue" evidence="5">
    <location>
        <position position="300"/>
    </location>
</feature>
<dbReference type="Pfam" id="PF08352">
    <property type="entry name" value="oligo_HPY"/>
    <property type="match status" value="1"/>
</dbReference>
<dbReference type="PROSITE" id="PS00211">
    <property type="entry name" value="ABC_TRANSPORTER_1"/>
    <property type="match status" value="1"/>
</dbReference>